<dbReference type="CDD" id="cd00383">
    <property type="entry name" value="trans_reg_C"/>
    <property type="match status" value="1"/>
</dbReference>
<keyword evidence="2 4" id="KW-0238">DNA-binding</keyword>
<dbReference type="EMBL" id="MIJY01000003">
    <property type="protein sequence ID" value="OEG19728.1"/>
    <property type="molecule type" value="Genomic_DNA"/>
</dbReference>
<dbReference type="Gene3D" id="1.10.10.10">
    <property type="entry name" value="Winged helix-like DNA-binding domain superfamily/Winged helix DNA-binding domain"/>
    <property type="match status" value="1"/>
</dbReference>
<proteinExistence type="predicted"/>
<dbReference type="RefSeq" id="WP_069662342.1">
    <property type="nucleotide sequence ID" value="NZ_JBHUJJ010000001.1"/>
</dbReference>
<organism evidence="6 7">
    <name type="scientific">Enterococcus termitis</name>
    <dbReference type="NCBI Taxonomy" id="332950"/>
    <lineage>
        <taxon>Bacteria</taxon>
        <taxon>Bacillati</taxon>
        <taxon>Bacillota</taxon>
        <taxon>Bacilli</taxon>
        <taxon>Lactobacillales</taxon>
        <taxon>Enterococcaceae</taxon>
        <taxon>Enterococcus</taxon>
    </lineage>
</organism>
<protein>
    <submittedName>
        <fullName evidence="6">Transcriptional regulator</fullName>
    </submittedName>
</protein>
<evidence type="ECO:0000313" key="6">
    <source>
        <dbReference type="EMBL" id="OEG19728.1"/>
    </source>
</evidence>
<gene>
    <name evidence="6" type="ORF">BCR25_14875</name>
</gene>
<keyword evidence="7" id="KW-1185">Reference proteome</keyword>
<dbReference type="PATRIC" id="fig|332950.4.peg.1979"/>
<accession>A0A1E5H409</accession>
<evidence type="ECO:0000259" key="5">
    <source>
        <dbReference type="PROSITE" id="PS51755"/>
    </source>
</evidence>
<dbReference type="OrthoDB" id="2181658at2"/>
<sequence length="234" mass="27272">MFNIALINHEKIDNSRYIEALKEKQCELHYFELNDLDQQICKMDGIIIKESSIEEIGEICELIIKIRSLTDRFIWVLSNSSTKTNRIVYLQLGSDGTFDKQVDPDEFGIYIGTTLERRSNKEKPVHKIVPKAEEEEKNAEPIELIPNNFSVNVEAKGEVSLTKLEFQAMEILVNRKGDAVSYEEMYQAIWGDEKGDRKYRISNLIFHLRKKLGDDPFKPKYIRTIRSRGYMLSM</sequence>
<evidence type="ECO:0000313" key="7">
    <source>
        <dbReference type="Proteomes" id="UP000095094"/>
    </source>
</evidence>
<dbReference type="PROSITE" id="PS51755">
    <property type="entry name" value="OMPR_PHOB"/>
    <property type="match status" value="1"/>
</dbReference>
<dbReference type="GO" id="GO:0000160">
    <property type="term" value="P:phosphorelay signal transduction system"/>
    <property type="evidence" value="ECO:0007669"/>
    <property type="project" value="InterPro"/>
</dbReference>
<evidence type="ECO:0000256" key="2">
    <source>
        <dbReference type="ARBA" id="ARBA00023125"/>
    </source>
</evidence>
<feature type="domain" description="OmpR/PhoB-type" evidence="5">
    <location>
        <begin position="134"/>
        <end position="234"/>
    </location>
</feature>
<evidence type="ECO:0000256" key="3">
    <source>
        <dbReference type="ARBA" id="ARBA00023163"/>
    </source>
</evidence>
<dbReference type="Proteomes" id="UP000095094">
    <property type="component" value="Unassembled WGS sequence"/>
</dbReference>
<comment type="caution">
    <text evidence="6">The sequence shown here is derived from an EMBL/GenBank/DDBJ whole genome shotgun (WGS) entry which is preliminary data.</text>
</comment>
<dbReference type="InterPro" id="IPR016032">
    <property type="entry name" value="Sig_transdc_resp-reg_C-effctor"/>
</dbReference>
<dbReference type="Pfam" id="PF00486">
    <property type="entry name" value="Trans_reg_C"/>
    <property type="match status" value="1"/>
</dbReference>
<dbReference type="GO" id="GO:0006355">
    <property type="term" value="P:regulation of DNA-templated transcription"/>
    <property type="evidence" value="ECO:0007669"/>
    <property type="project" value="InterPro"/>
</dbReference>
<dbReference type="GO" id="GO:0003677">
    <property type="term" value="F:DNA binding"/>
    <property type="evidence" value="ECO:0007669"/>
    <property type="project" value="UniProtKB-UniRule"/>
</dbReference>
<keyword evidence="1" id="KW-0805">Transcription regulation</keyword>
<name>A0A1E5H409_9ENTE</name>
<evidence type="ECO:0000256" key="4">
    <source>
        <dbReference type="PROSITE-ProRule" id="PRU01091"/>
    </source>
</evidence>
<dbReference type="InterPro" id="IPR036388">
    <property type="entry name" value="WH-like_DNA-bd_sf"/>
</dbReference>
<dbReference type="InterPro" id="IPR001867">
    <property type="entry name" value="OmpR/PhoB-type_DNA-bd"/>
</dbReference>
<feature type="DNA-binding region" description="OmpR/PhoB-type" evidence="4">
    <location>
        <begin position="134"/>
        <end position="234"/>
    </location>
</feature>
<keyword evidence="3" id="KW-0804">Transcription</keyword>
<dbReference type="SUPFAM" id="SSF46894">
    <property type="entry name" value="C-terminal effector domain of the bipartite response regulators"/>
    <property type="match status" value="1"/>
</dbReference>
<evidence type="ECO:0000256" key="1">
    <source>
        <dbReference type="ARBA" id="ARBA00023015"/>
    </source>
</evidence>
<reference evidence="7" key="1">
    <citation type="submission" date="2016-09" db="EMBL/GenBank/DDBJ databases">
        <authorList>
            <person name="Gulvik C.A."/>
        </authorList>
    </citation>
    <scope>NUCLEOTIDE SEQUENCE [LARGE SCALE GENOMIC DNA]</scope>
    <source>
        <strain evidence="7">LMG 8895</strain>
    </source>
</reference>
<dbReference type="SMART" id="SM00862">
    <property type="entry name" value="Trans_reg_C"/>
    <property type="match status" value="1"/>
</dbReference>
<dbReference type="AlphaFoldDB" id="A0A1E5H409"/>